<evidence type="ECO:0000313" key="4">
    <source>
        <dbReference type="EMBL" id="AHM56308.1"/>
    </source>
</evidence>
<dbReference type="GO" id="GO:0015225">
    <property type="term" value="F:biotin transmembrane transporter activity"/>
    <property type="evidence" value="ECO:0007669"/>
    <property type="project" value="UniProtKB-UniRule"/>
</dbReference>
<dbReference type="STRING" id="1286171.EAL2_c10090"/>
<dbReference type="HOGENOM" id="CLU_077931_3_1_9"/>
<keyword evidence="5" id="KW-1185">Reference proteome</keyword>
<dbReference type="PANTHER" id="PTHR34295">
    <property type="entry name" value="BIOTIN TRANSPORTER BIOY"/>
    <property type="match status" value="1"/>
</dbReference>
<keyword evidence="2" id="KW-0813">Transport</keyword>
<protein>
    <recommendedName>
        <fullName evidence="2">Biotin transporter</fullName>
    </recommendedName>
</protein>
<dbReference type="eggNOG" id="COG1268">
    <property type="taxonomic scope" value="Bacteria"/>
</dbReference>
<name>W8TEQ8_PEPAC</name>
<evidence type="ECO:0000256" key="3">
    <source>
        <dbReference type="SAM" id="Phobius"/>
    </source>
</evidence>
<evidence type="ECO:0000313" key="5">
    <source>
        <dbReference type="Proteomes" id="UP000019591"/>
    </source>
</evidence>
<feature type="transmembrane region" description="Helical" evidence="3">
    <location>
        <begin position="7"/>
        <end position="24"/>
    </location>
</feature>
<proteinExistence type="inferred from homology"/>
<comment type="subcellular location">
    <subcellularLocation>
        <location evidence="2">Cell membrane</location>
        <topology evidence="2">Multi-pass membrane protein</topology>
    </subcellularLocation>
</comment>
<dbReference type="PIRSF" id="PIRSF016661">
    <property type="entry name" value="BioY"/>
    <property type="match status" value="1"/>
</dbReference>
<dbReference type="InterPro" id="IPR003784">
    <property type="entry name" value="BioY"/>
</dbReference>
<keyword evidence="3" id="KW-0812">Transmembrane</keyword>
<dbReference type="KEGG" id="eac:EAL2_c10090"/>
<dbReference type="PATRIC" id="fig|1286171.3.peg.960"/>
<evidence type="ECO:0000256" key="1">
    <source>
        <dbReference type="ARBA" id="ARBA00010692"/>
    </source>
</evidence>
<organism evidence="4 5">
    <name type="scientific">Peptoclostridium acidaminophilum DSM 3953</name>
    <dbReference type="NCBI Taxonomy" id="1286171"/>
    <lineage>
        <taxon>Bacteria</taxon>
        <taxon>Bacillati</taxon>
        <taxon>Bacillota</taxon>
        <taxon>Clostridia</taxon>
        <taxon>Peptostreptococcales</taxon>
        <taxon>Peptoclostridiaceae</taxon>
        <taxon>Peptoclostridium</taxon>
    </lineage>
</organism>
<dbReference type="OrthoDB" id="9803495at2"/>
<dbReference type="EMBL" id="CP007452">
    <property type="protein sequence ID" value="AHM56308.1"/>
    <property type="molecule type" value="Genomic_DNA"/>
</dbReference>
<dbReference type="Proteomes" id="UP000019591">
    <property type="component" value="Chromosome"/>
</dbReference>
<feature type="transmembrane region" description="Helical" evidence="3">
    <location>
        <begin position="57"/>
        <end position="78"/>
    </location>
</feature>
<dbReference type="PANTHER" id="PTHR34295:SF1">
    <property type="entry name" value="BIOTIN TRANSPORTER BIOY"/>
    <property type="match status" value="1"/>
</dbReference>
<feature type="transmembrane region" description="Helical" evidence="3">
    <location>
        <begin position="113"/>
        <end position="133"/>
    </location>
</feature>
<sequence>MKIQTRDMILISMFAALTAIGAFIKIPTPIVPFTLQFIFCAYAGMFLGSRHGLYSQLLYVGIGLAGIPIFASGGGLTYIFQPTFGYLLGFMGCSYIVGKLTENQKQISFKSMLPPVIAGLAFVYLVGVSYLYMIVNLYMGKAMSIQAAIAAGFLPYITTDLLQSVLIAATAVYVVPALRRAGYARAK</sequence>
<gene>
    <name evidence="4" type="primary">bioY</name>
    <name evidence="4" type="ORF">EAL2_c10090</name>
</gene>
<dbReference type="RefSeq" id="WP_025435319.1">
    <property type="nucleotide sequence ID" value="NZ_CP007452.1"/>
</dbReference>
<keyword evidence="2 3" id="KW-0472">Membrane</keyword>
<dbReference type="GO" id="GO:0005886">
    <property type="term" value="C:plasma membrane"/>
    <property type="evidence" value="ECO:0007669"/>
    <property type="project" value="UniProtKB-SubCell"/>
</dbReference>
<dbReference type="Gene3D" id="1.10.1760.20">
    <property type="match status" value="1"/>
</dbReference>
<dbReference type="AlphaFoldDB" id="W8TEQ8"/>
<dbReference type="Pfam" id="PF02632">
    <property type="entry name" value="BioY"/>
    <property type="match status" value="1"/>
</dbReference>
<feature type="transmembrane region" description="Helical" evidence="3">
    <location>
        <begin position="153"/>
        <end position="178"/>
    </location>
</feature>
<keyword evidence="3" id="KW-1133">Transmembrane helix</keyword>
<comment type="similarity">
    <text evidence="1 2">Belongs to the BioY family.</text>
</comment>
<accession>W8TEQ8</accession>
<reference evidence="4 5" key="1">
    <citation type="journal article" date="2014" name="Genome Announc.">
        <title>Complete Genome Sequence of Amino Acid-Utilizing Eubacterium acidaminophilum al-2 (DSM 3953).</title>
        <authorList>
            <person name="Poehlein A."/>
            <person name="Andreesen J.R."/>
            <person name="Daniel R."/>
        </authorList>
    </citation>
    <scope>NUCLEOTIDE SEQUENCE [LARGE SCALE GENOMIC DNA]</scope>
    <source>
        <strain evidence="4 5">DSM 3953</strain>
    </source>
</reference>
<feature type="transmembrane region" description="Helical" evidence="3">
    <location>
        <begin position="84"/>
        <end position="101"/>
    </location>
</feature>
<feature type="transmembrane region" description="Helical" evidence="3">
    <location>
        <begin position="30"/>
        <end position="48"/>
    </location>
</feature>
<evidence type="ECO:0000256" key="2">
    <source>
        <dbReference type="PIRNR" id="PIRNR016661"/>
    </source>
</evidence>
<keyword evidence="2" id="KW-1003">Cell membrane</keyword>